<keyword evidence="10 19" id="KW-1133">Transmembrane helix</keyword>
<feature type="binding site" evidence="18">
    <location>
        <position position="83"/>
    </location>
    <ligand>
        <name>a divalent metal cation</name>
        <dbReference type="ChEBI" id="CHEBI:60240"/>
    </ligand>
</feature>
<keyword evidence="3" id="KW-1003">Cell membrane</keyword>
<dbReference type="Pfam" id="PF01219">
    <property type="entry name" value="DAGK_prokar"/>
    <property type="match status" value="1"/>
</dbReference>
<comment type="subcellular location">
    <subcellularLocation>
        <location evidence="1">Cell membrane</location>
        <topology evidence="1">Multi-pass membrane protein</topology>
    </subcellularLocation>
</comment>
<evidence type="ECO:0000256" key="15">
    <source>
        <dbReference type="PIRSR" id="PIRSR600829-1"/>
    </source>
</evidence>
<dbReference type="InterPro" id="IPR033717">
    <property type="entry name" value="UDPK"/>
</dbReference>
<keyword evidence="12 19" id="KW-0472">Membrane</keyword>
<evidence type="ECO:0000256" key="7">
    <source>
        <dbReference type="ARBA" id="ARBA00022741"/>
    </source>
</evidence>
<proteinExistence type="inferred from homology"/>
<keyword evidence="13" id="KW-0594">Phospholipid biosynthesis</keyword>
<dbReference type="PANTHER" id="PTHR34299:SF1">
    <property type="entry name" value="DIACYLGLYCEROL KINASE"/>
    <property type="match status" value="1"/>
</dbReference>
<dbReference type="PANTHER" id="PTHR34299">
    <property type="entry name" value="DIACYLGLYCEROL KINASE"/>
    <property type="match status" value="1"/>
</dbReference>
<evidence type="ECO:0000256" key="18">
    <source>
        <dbReference type="PIRSR" id="PIRSR600829-4"/>
    </source>
</evidence>
<dbReference type="Proteomes" id="UP000178771">
    <property type="component" value="Unassembled WGS sequence"/>
</dbReference>
<evidence type="ECO:0008006" key="22">
    <source>
        <dbReference type="Google" id="ProtNLM"/>
    </source>
</evidence>
<evidence type="ECO:0000256" key="14">
    <source>
        <dbReference type="ARBA" id="ARBA00023264"/>
    </source>
</evidence>
<keyword evidence="6 19" id="KW-0812">Transmembrane</keyword>
<evidence type="ECO:0000256" key="3">
    <source>
        <dbReference type="ARBA" id="ARBA00022475"/>
    </source>
</evidence>
<feature type="binding site" evidence="17">
    <location>
        <begin position="102"/>
        <end position="103"/>
    </location>
    <ligand>
        <name>ATP</name>
        <dbReference type="ChEBI" id="CHEBI:30616"/>
    </ligand>
</feature>
<comment type="similarity">
    <text evidence="2">Belongs to the bacterial diacylglycerol kinase family.</text>
</comment>
<feature type="transmembrane region" description="Helical" evidence="19">
    <location>
        <begin position="63"/>
        <end position="85"/>
    </location>
</feature>
<keyword evidence="18" id="KW-0460">Magnesium</keyword>
<dbReference type="AlphaFoldDB" id="A0A1F4V4B0"/>
<evidence type="ECO:0000256" key="5">
    <source>
        <dbReference type="ARBA" id="ARBA00022679"/>
    </source>
</evidence>
<sequence length="138" mass="15321">MPDFKSIEPVKYDRKKHDISFQNAFNGILLAFKTQPNFRFHMLFFILATLLGIVYQITVYEYLAILVISTIVMAMEMVNTAVEAIGDEISGGKFDKLIGVAKDVSAGGVLIAAIGSILIGFFIFFPKIYAVIVSGFVW</sequence>
<evidence type="ECO:0000256" key="9">
    <source>
        <dbReference type="ARBA" id="ARBA00022840"/>
    </source>
</evidence>
<dbReference type="STRING" id="1802624.A2982_00195"/>
<dbReference type="InterPro" id="IPR036945">
    <property type="entry name" value="DAGK_sf"/>
</dbReference>
<name>A0A1F4V4B0_UNCKA</name>
<evidence type="ECO:0000256" key="8">
    <source>
        <dbReference type="ARBA" id="ARBA00022777"/>
    </source>
</evidence>
<dbReference type="Gene3D" id="1.10.287.3610">
    <property type="match status" value="1"/>
</dbReference>
<evidence type="ECO:0000256" key="2">
    <source>
        <dbReference type="ARBA" id="ARBA00005967"/>
    </source>
</evidence>
<evidence type="ECO:0000256" key="17">
    <source>
        <dbReference type="PIRSR" id="PIRSR600829-3"/>
    </source>
</evidence>
<dbReference type="GO" id="GO:0046872">
    <property type="term" value="F:metal ion binding"/>
    <property type="evidence" value="ECO:0007669"/>
    <property type="project" value="UniProtKB-KW"/>
</dbReference>
<feature type="transmembrane region" description="Helical" evidence="19">
    <location>
        <begin position="38"/>
        <end position="57"/>
    </location>
</feature>
<evidence type="ECO:0000256" key="10">
    <source>
        <dbReference type="ARBA" id="ARBA00022989"/>
    </source>
</evidence>
<comment type="cofactor">
    <cofactor evidence="18">
        <name>Mg(2+)</name>
        <dbReference type="ChEBI" id="CHEBI:18420"/>
    </cofactor>
    <text evidence="18">Mn(2+), Zn(2+), Cd(2+) and Co(2+) support activity to lesser extents.</text>
</comment>
<gene>
    <name evidence="20" type="ORF">A2982_00195</name>
</gene>
<evidence type="ECO:0000256" key="13">
    <source>
        <dbReference type="ARBA" id="ARBA00023209"/>
    </source>
</evidence>
<feature type="binding site" evidence="17">
    <location>
        <position position="83"/>
    </location>
    <ligand>
        <name>ATP</name>
        <dbReference type="ChEBI" id="CHEBI:30616"/>
    </ligand>
</feature>
<keyword evidence="18" id="KW-0479">Metal-binding</keyword>
<evidence type="ECO:0000313" key="20">
    <source>
        <dbReference type="EMBL" id="OGC52047.1"/>
    </source>
</evidence>
<keyword evidence="8" id="KW-0418">Kinase</keyword>
<feature type="binding site" evidence="16">
    <location>
        <position position="76"/>
    </location>
    <ligand>
        <name>substrate</name>
    </ligand>
</feature>
<protein>
    <recommendedName>
        <fullName evidence="22">Diacylglycerol kinase</fullName>
    </recommendedName>
</protein>
<dbReference type="InterPro" id="IPR000829">
    <property type="entry name" value="DAGK"/>
</dbReference>
<evidence type="ECO:0000256" key="19">
    <source>
        <dbReference type="SAM" id="Phobius"/>
    </source>
</evidence>
<keyword evidence="9 17" id="KW-0067">ATP-binding</keyword>
<dbReference type="EMBL" id="MEVH01000007">
    <property type="protein sequence ID" value="OGC52047.1"/>
    <property type="molecule type" value="Genomic_DNA"/>
</dbReference>
<dbReference type="GO" id="GO:0008654">
    <property type="term" value="P:phospholipid biosynthetic process"/>
    <property type="evidence" value="ECO:0007669"/>
    <property type="project" value="UniProtKB-KW"/>
</dbReference>
<feature type="active site" description="Proton acceptor" evidence="15">
    <location>
        <position position="76"/>
    </location>
</feature>
<comment type="caution">
    <text evidence="20">The sequence shown here is derived from an EMBL/GenBank/DDBJ whole genome shotgun (WGS) entry which is preliminary data.</text>
</comment>
<evidence type="ECO:0000256" key="6">
    <source>
        <dbReference type="ARBA" id="ARBA00022692"/>
    </source>
</evidence>
<evidence type="ECO:0000256" key="1">
    <source>
        <dbReference type="ARBA" id="ARBA00004651"/>
    </source>
</evidence>
<dbReference type="GO" id="GO:0005886">
    <property type="term" value="C:plasma membrane"/>
    <property type="evidence" value="ECO:0007669"/>
    <property type="project" value="UniProtKB-SubCell"/>
</dbReference>
<keyword evidence="7 17" id="KW-0547">Nucleotide-binding</keyword>
<evidence type="ECO:0000256" key="11">
    <source>
        <dbReference type="ARBA" id="ARBA00023098"/>
    </source>
</evidence>
<keyword evidence="5" id="KW-0808">Transferase</keyword>
<evidence type="ECO:0000313" key="21">
    <source>
        <dbReference type="Proteomes" id="UP000178771"/>
    </source>
</evidence>
<dbReference type="GO" id="GO:0016301">
    <property type="term" value="F:kinase activity"/>
    <property type="evidence" value="ECO:0007669"/>
    <property type="project" value="UniProtKB-KW"/>
</dbReference>
<evidence type="ECO:0000256" key="16">
    <source>
        <dbReference type="PIRSR" id="PIRSR600829-2"/>
    </source>
</evidence>
<evidence type="ECO:0000256" key="4">
    <source>
        <dbReference type="ARBA" id="ARBA00022516"/>
    </source>
</evidence>
<dbReference type="GO" id="GO:0005524">
    <property type="term" value="F:ATP binding"/>
    <property type="evidence" value="ECO:0007669"/>
    <property type="project" value="UniProtKB-KW"/>
</dbReference>
<keyword evidence="14" id="KW-1208">Phospholipid metabolism</keyword>
<keyword evidence="4" id="KW-0444">Lipid biosynthesis</keyword>
<organism evidence="20 21">
    <name type="scientific">candidate division WWE3 bacterium RIFCSPLOWO2_01_FULL_39_13</name>
    <dbReference type="NCBI Taxonomy" id="1802624"/>
    <lineage>
        <taxon>Bacteria</taxon>
        <taxon>Katanobacteria</taxon>
    </lineage>
</organism>
<evidence type="ECO:0000256" key="12">
    <source>
        <dbReference type="ARBA" id="ARBA00023136"/>
    </source>
</evidence>
<reference evidence="20 21" key="1">
    <citation type="journal article" date="2016" name="Nat. Commun.">
        <title>Thousands of microbial genomes shed light on interconnected biogeochemical processes in an aquifer system.</title>
        <authorList>
            <person name="Anantharaman K."/>
            <person name="Brown C.T."/>
            <person name="Hug L.A."/>
            <person name="Sharon I."/>
            <person name="Castelle C.J."/>
            <person name="Probst A.J."/>
            <person name="Thomas B.C."/>
            <person name="Singh A."/>
            <person name="Wilkins M.J."/>
            <person name="Karaoz U."/>
            <person name="Brodie E.L."/>
            <person name="Williams K.H."/>
            <person name="Hubbard S.S."/>
            <person name="Banfield J.F."/>
        </authorList>
    </citation>
    <scope>NUCLEOTIDE SEQUENCE [LARGE SCALE GENOMIC DNA]</scope>
</reference>
<accession>A0A1F4V4B0</accession>
<dbReference type="CDD" id="cd14265">
    <property type="entry name" value="UDPK_IM_like"/>
    <property type="match status" value="1"/>
</dbReference>
<feature type="transmembrane region" description="Helical" evidence="19">
    <location>
        <begin position="106"/>
        <end position="132"/>
    </location>
</feature>
<keyword evidence="11" id="KW-0443">Lipid metabolism</keyword>